<sequence length="71" mass="8261">NTLQPIVSQINKNERKWPAEEISYTITTLPNLPPSVEEKEADNQFFLDQIVKGNEDTLYECRQHCLTPEDK</sequence>
<evidence type="ECO:0000313" key="1">
    <source>
        <dbReference type="EMBL" id="CAG8737540.1"/>
    </source>
</evidence>
<dbReference type="Proteomes" id="UP000789570">
    <property type="component" value="Unassembled WGS sequence"/>
</dbReference>
<dbReference type="EMBL" id="CAJVPQ010013919">
    <property type="protein sequence ID" value="CAG8737540.1"/>
    <property type="molecule type" value="Genomic_DNA"/>
</dbReference>
<accession>A0A9N9NJ67</accession>
<feature type="non-terminal residue" evidence="1">
    <location>
        <position position="1"/>
    </location>
</feature>
<protein>
    <submittedName>
        <fullName evidence="1">15836_t:CDS:1</fullName>
    </submittedName>
</protein>
<evidence type="ECO:0000313" key="2">
    <source>
        <dbReference type="Proteomes" id="UP000789570"/>
    </source>
</evidence>
<proteinExistence type="predicted"/>
<organism evidence="1 2">
    <name type="scientific">Funneliformis caledonium</name>
    <dbReference type="NCBI Taxonomy" id="1117310"/>
    <lineage>
        <taxon>Eukaryota</taxon>
        <taxon>Fungi</taxon>
        <taxon>Fungi incertae sedis</taxon>
        <taxon>Mucoromycota</taxon>
        <taxon>Glomeromycotina</taxon>
        <taxon>Glomeromycetes</taxon>
        <taxon>Glomerales</taxon>
        <taxon>Glomeraceae</taxon>
        <taxon>Funneliformis</taxon>
    </lineage>
</organism>
<gene>
    <name evidence="1" type="ORF">FCALED_LOCUS15400</name>
</gene>
<feature type="non-terminal residue" evidence="1">
    <location>
        <position position="71"/>
    </location>
</feature>
<reference evidence="1" key="1">
    <citation type="submission" date="2021-06" db="EMBL/GenBank/DDBJ databases">
        <authorList>
            <person name="Kallberg Y."/>
            <person name="Tangrot J."/>
            <person name="Rosling A."/>
        </authorList>
    </citation>
    <scope>NUCLEOTIDE SEQUENCE</scope>
    <source>
        <strain evidence="1">UK204</strain>
    </source>
</reference>
<comment type="caution">
    <text evidence="1">The sequence shown here is derived from an EMBL/GenBank/DDBJ whole genome shotgun (WGS) entry which is preliminary data.</text>
</comment>
<name>A0A9N9NJ67_9GLOM</name>
<dbReference type="AlphaFoldDB" id="A0A9N9NJ67"/>
<keyword evidence="2" id="KW-1185">Reference proteome</keyword>